<evidence type="ECO:0000256" key="4">
    <source>
        <dbReference type="ARBA" id="ARBA00023267"/>
    </source>
</evidence>
<dbReference type="InterPro" id="IPR050856">
    <property type="entry name" value="Biotin_carboxylase_complex"/>
</dbReference>
<evidence type="ECO:0000256" key="5">
    <source>
        <dbReference type="PROSITE-ProRule" id="PRU00409"/>
    </source>
</evidence>
<evidence type="ECO:0000313" key="9">
    <source>
        <dbReference type="EMBL" id="MFC7616580.1"/>
    </source>
</evidence>
<dbReference type="InterPro" id="IPR005479">
    <property type="entry name" value="CPAse_ATP-bd"/>
</dbReference>
<reference evidence="10" key="1">
    <citation type="journal article" date="2019" name="Int. J. Syst. Evol. Microbiol.">
        <title>The Global Catalogue of Microorganisms (GCM) 10K type strain sequencing project: providing services to taxonomists for standard genome sequencing and annotation.</title>
        <authorList>
            <consortium name="The Broad Institute Genomics Platform"/>
            <consortium name="The Broad Institute Genome Sequencing Center for Infectious Disease"/>
            <person name="Wu L."/>
            <person name="Ma J."/>
        </authorList>
    </citation>
    <scope>NUCLEOTIDE SEQUENCE [LARGE SCALE GENOMIC DNA]</scope>
    <source>
        <strain evidence="10">JCM 17695</strain>
    </source>
</reference>
<accession>A0ABW2TRX9</accession>
<dbReference type="PROSITE" id="PS50975">
    <property type="entry name" value="ATP_GRASP"/>
    <property type="match status" value="1"/>
</dbReference>
<evidence type="ECO:0000256" key="3">
    <source>
        <dbReference type="ARBA" id="ARBA00022840"/>
    </source>
</evidence>
<dbReference type="InterPro" id="IPR013815">
    <property type="entry name" value="ATP_grasp_subdomain_1"/>
</dbReference>
<evidence type="ECO:0000256" key="2">
    <source>
        <dbReference type="ARBA" id="ARBA00022741"/>
    </source>
</evidence>
<feature type="region of interest" description="Disordered" evidence="6">
    <location>
        <begin position="220"/>
        <end position="244"/>
    </location>
</feature>
<feature type="domain" description="Biotin carboxylation" evidence="8">
    <location>
        <begin position="55"/>
        <end position="244"/>
    </location>
</feature>
<dbReference type="PROSITE" id="PS00866">
    <property type="entry name" value="CPSASE_1"/>
    <property type="match status" value="1"/>
</dbReference>
<dbReference type="Pfam" id="PF02786">
    <property type="entry name" value="CPSase_L_D2"/>
    <property type="match status" value="1"/>
</dbReference>
<organism evidence="9 10">
    <name type="scientific">Actinokineospora soli</name>
    <dbReference type="NCBI Taxonomy" id="1048753"/>
    <lineage>
        <taxon>Bacteria</taxon>
        <taxon>Bacillati</taxon>
        <taxon>Actinomycetota</taxon>
        <taxon>Actinomycetes</taxon>
        <taxon>Pseudonocardiales</taxon>
        <taxon>Pseudonocardiaceae</taxon>
        <taxon>Actinokineospora</taxon>
    </lineage>
</organism>
<sequence length="244" mass="26026">MPLLPGSGLLDDVEHAVAEARGTGYPVMLKATSGGGGIGLTPCADEAELRQAFGRVRRLAEANFGAAGVYLERFVARARHVEVQVFGDGAGGVVGLGDRDCSVQRRNQKIVEEAPAPDLPDDVRARMHRTALDLCAAVAYRSAGTVEFVYDVDRRDFAFLEVNTRLQVEHPVTEAVTGLDLVALMLRLARGETALPDPPAIRGHAVEARVYAEDPVLDHRPSPAWSPAPSSPRACGWTAGSRPG</sequence>
<evidence type="ECO:0000313" key="10">
    <source>
        <dbReference type="Proteomes" id="UP001596512"/>
    </source>
</evidence>
<evidence type="ECO:0008006" key="11">
    <source>
        <dbReference type="Google" id="ProtNLM"/>
    </source>
</evidence>
<gene>
    <name evidence="9" type="ORF">ACFQV2_27040</name>
</gene>
<dbReference type="InterPro" id="IPR011761">
    <property type="entry name" value="ATP-grasp"/>
</dbReference>
<evidence type="ECO:0000256" key="6">
    <source>
        <dbReference type="SAM" id="MobiDB-lite"/>
    </source>
</evidence>
<keyword evidence="3 5" id="KW-0067">ATP-binding</keyword>
<dbReference type="PROSITE" id="PS50979">
    <property type="entry name" value="BC"/>
    <property type="match status" value="1"/>
</dbReference>
<name>A0ABW2TRX9_9PSEU</name>
<dbReference type="EMBL" id="JBHTEY010000004">
    <property type="protein sequence ID" value="MFC7616580.1"/>
    <property type="molecule type" value="Genomic_DNA"/>
</dbReference>
<dbReference type="Proteomes" id="UP001596512">
    <property type="component" value="Unassembled WGS sequence"/>
</dbReference>
<evidence type="ECO:0000259" key="8">
    <source>
        <dbReference type="PROSITE" id="PS50979"/>
    </source>
</evidence>
<evidence type="ECO:0000259" key="7">
    <source>
        <dbReference type="PROSITE" id="PS50975"/>
    </source>
</evidence>
<feature type="domain" description="ATP-grasp" evidence="7">
    <location>
        <begin position="1"/>
        <end position="190"/>
    </location>
</feature>
<evidence type="ECO:0000256" key="1">
    <source>
        <dbReference type="ARBA" id="ARBA00022598"/>
    </source>
</evidence>
<dbReference type="Gene3D" id="3.30.1490.20">
    <property type="entry name" value="ATP-grasp fold, A domain"/>
    <property type="match status" value="1"/>
</dbReference>
<proteinExistence type="predicted"/>
<dbReference type="PANTHER" id="PTHR18866:SF128">
    <property type="entry name" value="UREA AMIDOLYASE"/>
    <property type="match status" value="1"/>
</dbReference>
<dbReference type="SUPFAM" id="SSF56059">
    <property type="entry name" value="Glutathione synthetase ATP-binding domain-like"/>
    <property type="match status" value="1"/>
</dbReference>
<dbReference type="PROSITE" id="PS00867">
    <property type="entry name" value="CPSASE_2"/>
    <property type="match status" value="1"/>
</dbReference>
<keyword evidence="2 5" id="KW-0547">Nucleotide-binding</keyword>
<dbReference type="InterPro" id="IPR011764">
    <property type="entry name" value="Biotin_carboxylation_dom"/>
</dbReference>
<keyword evidence="10" id="KW-1185">Reference proteome</keyword>
<comment type="caution">
    <text evidence="9">The sequence shown here is derived from an EMBL/GenBank/DDBJ whole genome shotgun (WGS) entry which is preliminary data.</text>
</comment>
<keyword evidence="4" id="KW-0092">Biotin</keyword>
<keyword evidence="1" id="KW-0436">Ligase</keyword>
<protein>
    <recommendedName>
        <fullName evidence="11">Carbamoyl-phosphate synthase L chain, ATP binding domain</fullName>
    </recommendedName>
</protein>
<dbReference type="Gene3D" id="3.30.470.20">
    <property type="entry name" value="ATP-grasp fold, B domain"/>
    <property type="match status" value="1"/>
</dbReference>
<dbReference type="PANTHER" id="PTHR18866">
    <property type="entry name" value="CARBOXYLASE:PYRUVATE/ACETYL-COA/PROPIONYL-COA CARBOXYLASE"/>
    <property type="match status" value="1"/>
</dbReference>